<accession>A0A7C5H642</accession>
<reference evidence="2" key="1">
    <citation type="journal article" date="2020" name="mSystems">
        <title>Genome- and Community-Level Interaction Insights into Carbon Utilization and Element Cycling Functions of Hydrothermarchaeota in Hydrothermal Sediment.</title>
        <authorList>
            <person name="Zhou Z."/>
            <person name="Liu Y."/>
            <person name="Xu W."/>
            <person name="Pan J."/>
            <person name="Luo Z.H."/>
            <person name="Li M."/>
        </authorList>
    </citation>
    <scope>NUCLEOTIDE SEQUENCE [LARGE SCALE GENOMIC DNA]</scope>
    <source>
        <strain evidence="2">HyVt-74</strain>
    </source>
</reference>
<sequence>MTKKQNEFHIITVGNSIITNYKRITEREDVKQAPMMDEEFWSKILKDESCMNEIYKLVDENPKEMSAELNSFLRYCEKYGINNENVEVCLVGTETASNNIALNILVRYFEAHGFASHEPVIIPKVKSIETPEGSKEFGESVIDVMYNILRIGEEKKEKDYKVVVNPTGGFKAHVIAAAIAGFFLRSEVYYIHEEFKELVVLPPLVNLALEKYKEEFGE</sequence>
<protein>
    <submittedName>
        <fullName evidence="2">CRISPR-associated protein</fullName>
    </submittedName>
</protein>
<name>A0A7C5H642_UNCW3</name>
<dbReference type="AlphaFoldDB" id="A0A7C5H642"/>
<dbReference type="NCBIfam" id="TIGR02619">
    <property type="entry name" value="putative CRISPR-associated protein, APE2256 family"/>
    <property type="match status" value="1"/>
</dbReference>
<organism evidence="2">
    <name type="scientific">candidate division WOR-3 bacterium</name>
    <dbReference type="NCBI Taxonomy" id="2052148"/>
    <lineage>
        <taxon>Bacteria</taxon>
        <taxon>Bacteria division WOR-3</taxon>
    </lineage>
</organism>
<dbReference type="Gene3D" id="3.40.50.10770">
    <property type="entry name" value="Hypothetical protein VC1899 like domain (Restriction endonuclease-like)"/>
    <property type="match status" value="1"/>
</dbReference>
<dbReference type="Gene3D" id="1.10.196.30">
    <property type="match status" value="1"/>
</dbReference>
<dbReference type="EMBL" id="DRTB01000217">
    <property type="protein sequence ID" value="HHE04987.1"/>
    <property type="molecule type" value="Genomic_DNA"/>
</dbReference>
<gene>
    <name evidence="2" type="ORF">ENL19_02870</name>
</gene>
<evidence type="ECO:0000259" key="1">
    <source>
        <dbReference type="Pfam" id="PF09651"/>
    </source>
</evidence>
<dbReference type="InterPro" id="IPR013442">
    <property type="entry name" value="SSO1393-like"/>
</dbReference>
<dbReference type="Pfam" id="PF09651">
    <property type="entry name" value="Cas_APE2256"/>
    <property type="match status" value="1"/>
</dbReference>
<feature type="domain" description="CRISPR system ring nuclease SSO1393-like" evidence="1">
    <location>
        <begin position="63"/>
        <end position="204"/>
    </location>
</feature>
<comment type="caution">
    <text evidence="2">The sequence shown here is derived from an EMBL/GenBank/DDBJ whole genome shotgun (WGS) entry which is preliminary data.</text>
</comment>
<dbReference type="Proteomes" id="UP000886110">
    <property type="component" value="Unassembled WGS sequence"/>
</dbReference>
<evidence type="ECO:0000313" key="2">
    <source>
        <dbReference type="EMBL" id="HHE04987.1"/>
    </source>
</evidence>
<proteinExistence type="predicted"/>